<keyword evidence="1" id="KW-0732">Signal</keyword>
<dbReference type="PROSITE" id="PS51257">
    <property type="entry name" value="PROKAR_LIPOPROTEIN"/>
    <property type="match status" value="1"/>
</dbReference>
<dbReference type="AlphaFoldDB" id="A0AAJ1UB35"/>
<reference evidence="2" key="1">
    <citation type="submission" date="2022-07" db="EMBL/GenBank/DDBJ databases">
        <authorList>
            <person name="Otstavnykh N."/>
            <person name="Isaeva M."/>
            <person name="Bystritskaya E."/>
        </authorList>
    </citation>
    <scope>NUCLEOTIDE SEQUENCE</scope>
    <source>
        <strain evidence="2">10Alg 79</strain>
    </source>
</reference>
<comment type="caution">
    <text evidence="2">The sequence shown here is derived from an EMBL/GenBank/DDBJ whole genome shotgun (WGS) entry which is preliminary data.</text>
</comment>
<name>A0AAJ1UB35_9RHOB</name>
<protein>
    <recommendedName>
        <fullName evidence="4">Alpha/beta hydrolase family protein</fullName>
    </recommendedName>
</protein>
<organism evidence="2 3">
    <name type="scientific">Rhodalgimonas zhirmunskyi</name>
    <dbReference type="NCBI Taxonomy" id="2964767"/>
    <lineage>
        <taxon>Bacteria</taxon>
        <taxon>Pseudomonadati</taxon>
        <taxon>Pseudomonadota</taxon>
        <taxon>Alphaproteobacteria</taxon>
        <taxon>Rhodobacterales</taxon>
        <taxon>Roseobacteraceae</taxon>
        <taxon>Rhodalgimonas</taxon>
    </lineage>
</organism>
<dbReference type="RefSeq" id="WP_317624889.1">
    <property type="nucleotide sequence ID" value="NZ_JANFFA010000001.1"/>
</dbReference>
<reference evidence="2" key="2">
    <citation type="submission" date="2023-04" db="EMBL/GenBank/DDBJ databases">
        <title>'Rhodoalgimonas zhirmunskyi' gen. nov., isolated from a red alga.</title>
        <authorList>
            <person name="Nedashkovskaya O.I."/>
            <person name="Otstavnykh N.Y."/>
            <person name="Bystritskaya E.P."/>
            <person name="Balabanova L.A."/>
            <person name="Isaeva M.P."/>
        </authorList>
    </citation>
    <scope>NUCLEOTIDE SEQUENCE</scope>
    <source>
        <strain evidence="2">10Alg 79</strain>
    </source>
</reference>
<evidence type="ECO:0000256" key="1">
    <source>
        <dbReference type="SAM" id="SignalP"/>
    </source>
</evidence>
<accession>A0AAJ1UB35</accession>
<proteinExistence type="predicted"/>
<dbReference type="EMBL" id="JANFFA010000001">
    <property type="protein sequence ID" value="MDQ2093296.1"/>
    <property type="molecule type" value="Genomic_DNA"/>
</dbReference>
<evidence type="ECO:0000313" key="3">
    <source>
        <dbReference type="Proteomes" id="UP001227162"/>
    </source>
</evidence>
<sequence length="637" mass="69595">MPFSRPLFLAVLLLLTACTPAKGPFRTTALSDPTCATPIALENANQERGQALATRYRCSMQQHLLPSAARSRAALAEALAEQQALETAPGAPQRLFLPANDWTTRIPEGQPALLQSDDYYLAFVELADNGSRDVAWQMPALREHLAAQRAKGRQNYVVTFVHGWRHNAELRDGDVRKLRRMLAYSRAALNSRCVALGEYCNTTLTGVFIGWNGQKIKEGPSDENPDQGMGQGLSALGPALTFWDRWNVSCKLGSGRRDCVGEVPQGFKSPLGSALSEIEDDLRLRPGDPRADKFLIFGHSMGGNMLATLLRDKAVAQVKTHKPGRAMRPLMGDLVVLLNPAARAQDWTAIQRAERALAGLGDSRILTCQRADGSRDPDCDLAALLLWHRLYPVEQRPVYVSLTSAADWGTLRQKDRDVQHDTATGQIFPFAREFVGEKGPEKVTAIGHRTPNYASRFTLNDDPVGTSHEIAVLEGAQTDGGQRYTSRYGNAVKPEAGWCEPADGWLYRARVPQGTAPGRYQTNWDYGYVPVAPGAPPVSSRNIGGDQNKAAVQWRQGLYLKTNTGALSVSPGTSPFWNARALDSAIRGHAGWANYATWCALNQLVLDDVTAAQPESLPPGEIEALTRRAVIATTPNE</sequence>
<evidence type="ECO:0000313" key="2">
    <source>
        <dbReference type="EMBL" id="MDQ2093296.1"/>
    </source>
</evidence>
<keyword evidence="3" id="KW-1185">Reference proteome</keyword>
<gene>
    <name evidence="2" type="ORF">NOI20_04175</name>
</gene>
<evidence type="ECO:0008006" key="4">
    <source>
        <dbReference type="Google" id="ProtNLM"/>
    </source>
</evidence>
<feature type="signal peptide" evidence="1">
    <location>
        <begin position="1"/>
        <end position="21"/>
    </location>
</feature>
<dbReference type="Proteomes" id="UP001227162">
    <property type="component" value="Unassembled WGS sequence"/>
</dbReference>
<feature type="chain" id="PRO_5042527499" description="Alpha/beta hydrolase family protein" evidence="1">
    <location>
        <begin position="22"/>
        <end position="637"/>
    </location>
</feature>